<evidence type="ECO:0000313" key="1">
    <source>
        <dbReference type="EMBL" id="STE89115.1"/>
    </source>
</evidence>
<name>A0A376L2N0_ECOLX</name>
<evidence type="ECO:0000313" key="2">
    <source>
        <dbReference type="Proteomes" id="UP000255460"/>
    </source>
</evidence>
<dbReference type="InterPro" id="IPR008966">
    <property type="entry name" value="Adhesion_dom_sf"/>
</dbReference>
<sequence length="179" mass="19699">MKVRKLMIMAVLWGVFITEGQAVDNLKFKGKLIVPDCTVNNGNPVETNFGDIEIQTLAAANTGYHWENIRVPVNCPYSLGAPKIRLTGSQAAGARNSIKTTRYDTEKTGDLSFVRGRKITWGKKLIWGVTRRLPIMLSVIPGERSMKIRLAAGVGREGGMELLTAGPFEASASMEVRYE</sequence>
<proteinExistence type="predicted"/>
<dbReference type="Gene3D" id="2.60.40.1090">
    <property type="entry name" value="Fimbrial-type adhesion domain"/>
    <property type="match status" value="1"/>
</dbReference>
<dbReference type="GO" id="GO:0007155">
    <property type="term" value="P:cell adhesion"/>
    <property type="evidence" value="ECO:0007669"/>
    <property type="project" value="InterPro"/>
</dbReference>
<accession>A0A376L2N0</accession>
<organism evidence="1 2">
    <name type="scientific">Escherichia coli</name>
    <dbReference type="NCBI Taxonomy" id="562"/>
    <lineage>
        <taxon>Bacteria</taxon>
        <taxon>Pseudomonadati</taxon>
        <taxon>Pseudomonadota</taxon>
        <taxon>Gammaproteobacteria</taxon>
        <taxon>Enterobacterales</taxon>
        <taxon>Enterobacteriaceae</taxon>
        <taxon>Escherichia</taxon>
    </lineage>
</organism>
<dbReference type="GO" id="GO:0009289">
    <property type="term" value="C:pilus"/>
    <property type="evidence" value="ECO:0007669"/>
    <property type="project" value="InterPro"/>
</dbReference>
<gene>
    <name evidence="1" type="primary">papE</name>
    <name evidence="1" type="ORF">NCTC10418_06837</name>
</gene>
<dbReference type="AlphaFoldDB" id="A0A376L2N0"/>
<dbReference type="SUPFAM" id="SSF49401">
    <property type="entry name" value="Bacterial adhesins"/>
    <property type="match status" value="1"/>
</dbReference>
<dbReference type="InterPro" id="IPR036937">
    <property type="entry name" value="Adhesion_dom_fimbrial_sf"/>
</dbReference>
<dbReference type="PRINTS" id="PR01613">
    <property type="entry name" value="FIMBRIALPAPF"/>
</dbReference>
<dbReference type="Proteomes" id="UP000255460">
    <property type="component" value="Unassembled WGS sequence"/>
</dbReference>
<reference evidence="1 2" key="1">
    <citation type="submission" date="2018-06" db="EMBL/GenBank/DDBJ databases">
        <authorList>
            <consortium name="Pathogen Informatics"/>
            <person name="Doyle S."/>
        </authorList>
    </citation>
    <scope>NUCLEOTIDE SEQUENCE [LARGE SCALE GENOMIC DNA]</scope>
    <source>
        <strain evidence="1 2">NCTC10418</strain>
    </source>
</reference>
<dbReference type="EMBL" id="UFZQ01000001">
    <property type="protein sequence ID" value="STE89115.1"/>
    <property type="molecule type" value="Genomic_DNA"/>
</dbReference>
<protein>
    <submittedName>
        <fullName evidence="1">Fimbrial tip protein PapE</fullName>
    </submittedName>
</protein>
<dbReference type="InterPro" id="IPR005430">
    <property type="entry name" value="P_pili_tip_PapF"/>
</dbReference>